<dbReference type="InterPro" id="IPR023753">
    <property type="entry name" value="FAD/NAD-binding_dom"/>
</dbReference>
<keyword evidence="2" id="KW-0285">Flavoprotein</keyword>
<protein>
    <submittedName>
        <fullName evidence="6">Pyridine nucleotide-disulphide oxidoreductase</fullName>
    </submittedName>
</protein>
<dbReference type="InterPro" id="IPR016156">
    <property type="entry name" value="FAD/NAD-linked_Rdtase_dimer_sf"/>
</dbReference>
<keyword evidence="4" id="KW-0560">Oxidoreductase</keyword>
<dbReference type="STRING" id="504798.SAMN05421871_110275"/>
<dbReference type="AlphaFoldDB" id="A0A1H0TZJ5"/>
<reference evidence="7" key="1">
    <citation type="submission" date="2016-10" db="EMBL/GenBank/DDBJ databases">
        <authorList>
            <person name="Varghese N."/>
            <person name="Submissions S."/>
        </authorList>
    </citation>
    <scope>NUCLEOTIDE SEQUENCE [LARGE SCALE GENOMIC DNA]</scope>
    <source>
        <strain evidence="7">IBRC-M 10655</strain>
    </source>
</reference>
<dbReference type="Gene3D" id="3.30.390.30">
    <property type="match status" value="1"/>
</dbReference>
<dbReference type="GO" id="GO:0005737">
    <property type="term" value="C:cytoplasm"/>
    <property type="evidence" value="ECO:0007669"/>
    <property type="project" value="TreeGrafter"/>
</dbReference>
<dbReference type="InterPro" id="IPR050446">
    <property type="entry name" value="FAD-oxidoreductase/Apoptosis"/>
</dbReference>
<evidence type="ECO:0000256" key="1">
    <source>
        <dbReference type="ARBA" id="ARBA00001974"/>
    </source>
</evidence>
<dbReference type="PANTHER" id="PTHR43557">
    <property type="entry name" value="APOPTOSIS-INDUCING FACTOR 1"/>
    <property type="match status" value="1"/>
</dbReference>
<organism evidence="6 7">
    <name type="scientific">Actinokineospora alba</name>
    <dbReference type="NCBI Taxonomy" id="504798"/>
    <lineage>
        <taxon>Bacteria</taxon>
        <taxon>Bacillati</taxon>
        <taxon>Actinomycetota</taxon>
        <taxon>Actinomycetes</taxon>
        <taxon>Pseudonocardiales</taxon>
        <taxon>Pseudonocardiaceae</taxon>
        <taxon>Actinokineospora</taxon>
    </lineage>
</organism>
<dbReference type="GO" id="GO:0016651">
    <property type="term" value="F:oxidoreductase activity, acting on NAD(P)H"/>
    <property type="evidence" value="ECO:0007669"/>
    <property type="project" value="TreeGrafter"/>
</dbReference>
<gene>
    <name evidence="6" type="ORF">SAMN05192558_110275</name>
</gene>
<keyword evidence="7" id="KW-1185">Reference proteome</keyword>
<evidence type="ECO:0000313" key="7">
    <source>
        <dbReference type="Proteomes" id="UP000199651"/>
    </source>
</evidence>
<dbReference type="RefSeq" id="WP_091381292.1">
    <property type="nucleotide sequence ID" value="NZ_FNDV01000010.1"/>
</dbReference>
<sequence length="427" mass="45731">MTERIVVVGAGAAGFRAAERLRELGFDGEVVMIGDEPRKPYHRPAVCKALLRGSLKARDVTLEATVDLDVGWRLGTRAIGLDTARHAVLLPGGEEVGYDGLILATGGYPRSLPGAPRHDPRVRVLRTVEDADGVRAALRMSRLPAVVVGGGFIGCEFAASMRAMGREVIVVNNSAKLLHRFGDAIADAAGDLHAGHRVDTRSNARIRKWDTGRDGVGLHLDNGDVVFAACVVLAVGSTPSVEWLRGSGLRVDDGVFCEPTLFAAGVDDVVVAGDIARWPNLRFDPVPRRVEHWITAVEGGRAAAENLLAGKWAAKPFTPLPRAWTSQFDVRVQHVGMPALATDTVPLDAGVTGFVRAGNLVAVATWDRPHAMLDWTATLDRLLPVPTAGRGPHARPPRDGIPARVLIERHYASRHSFDGPNGIMTGQ</sequence>
<dbReference type="PRINTS" id="PR00411">
    <property type="entry name" value="PNDRDTASEI"/>
</dbReference>
<accession>A0A1H0TZJ5</accession>
<dbReference type="Proteomes" id="UP000199651">
    <property type="component" value="Unassembled WGS sequence"/>
</dbReference>
<dbReference type="Gene3D" id="3.50.50.60">
    <property type="entry name" value="FAD/NAD(P)-binding domain"/>
    <property type="match status" value="2"/>
</dbReference>
<evidence type="ECO:0000256" key="2">
    <source>
        <dbReference type="ARBA" id="ARBA00022630"/>
    </source>
</evidence>
<evidence type="ECO:0000313" key="6">
    <source>
        <dbReference type="EMBL" id="SDP58996.1"/>
    </source>
</evidence>
<proteinExistence type="predicted"/>
<dbReference type="SUPFAM" id="SSF51905">
    <property type="entry name" value="FAD/NAD(P)-binding domain"/>
    <property type="match status" value="2"/>
</dbReference>
<dbReference type="SUPFAM" id="SSF55424">
    <property type="entry name" value="FAD/NAD-linked reductases, dimerisation (C-terminal) domain"/>
    <property type="match status" value="1"/>
</dbReference>
<keyword evidence="3" id="KW-0274">FAD</keyword>
<comment type="cofactor">
    <cofactor evidence="1">
        <name>FAD</name>
        <dbReference type="ChEBI" id="CHEBI:57692"/>
    </cofactor>
</comment>
<name>A0A1H0TZJ5_9PSEU</name>
<feature type="domain" description="FAD/NAD(P)-binding" evidence="5">
    <location>
        <begin position="4"/>
        <end position="300"/>
    </location>
</feature>
<dbReference type="PRINTS" id="PR00368">
    <property type="entry name" value="FADPNR"/>
</dbReference>
<evidence type="ECO:0000256" key="4">
    <source>
        <dbReference type="ARBA" id="ARBA00023002"/>
    </source>
</evidence>
<dbReference type="EMBL" id="FNJB01000010">
    <property type="protein sequence ID" value="SDP58996.1"/>
    <property type="molecule type" value="Genomic_DNA"/>
</dbReference>
<dbReference type="PANTHER" id="PTHR43557:SF2">
    <property type="entry name" value="RIESKE DOMAIN-CONTAINING PROTEIN-RELATED"/>
    <property type="match status" value="1"/>
</dbReference>
<dbReference type="InterPro" id="IPR036188">
    <property type="entry name" value="FAD/NAD-bd_sf"/>
</dbReference>
<dbReference type="Pfam" id="PF07992">
    <property type="entry name" value="Pyr_redox_2"/>
    <property type="match status" value="1"/>
</dbReference>
<dbReference type="OrthoDB" id="4475657at2"/>
<evidence type="ECO:0000259" key="5">
    <source>
        <dbReference type="Pfam" id="PF07992"/>
    </source>
</evidence>
<evidence type="ECO:0000256" key="3">
    <source>
        <dbReference type="ARBA" id="ARBA00022827"/>
    </source>
</evidence>